<keyword evidence="3" id="KW-0812">Transmembrane</keyword>
<dbReference type="InterPro" id="IPR035075">
    <property type="entry name" value="PRMT5"/>
</dbReference>
<dbReference type="InParanoid" id="A0A0G4EXM1"/>
<dbReference type="GO" id="GO:0005829">
    <property type="term" value="C:cytosol"/>
    <property type="evidence" value="ECO:0007669"/>
    <property type="project" value="TreeGrafter"/>
</dbReference>
<keyword evidence="1" id="KW-0949">S-adenosyl-L-methionine</keyword>
<dbReference type="PANTHER" id="PTHR10738">
    <property type="entry name" value="PROTEIN ARGININE N-METHYLTRANSFERASE 5"/>
    <property type="match status" value="1"/>
</dbReference>
<evidence type="ECO:0000313" key="6">
    <source>
        <dbReference type="EMBL" id="CEM04054.1"/>
    </source>
</evidence>
<dbReference type="InterPro" id="IPR025799">
    <property type="entry name" value="Arg_MeTrfase"/>
</dbReference>
<reference evidence="6 7" key="1">
    <citation type="submission" date="2014-11" db="EMBL/GenBank/DDBJ databases">
        <authorList>
            <person name="Zhu J."/>
            <person name="Qi W."/>
            <person name="Song R."/>
        </authorList>
    </citation>
    <scope>NUCLEOTIDE SEQUENCE [LARGE SCALE GENOMIC DNA]</scope>
</reference>
<dbReference type="GO" id="GO:0016274">
    <property type="term" value="F:protein-arginine N-methyltransferase activity"/>
    <property type="evidence" value="ECO:0007669"/>
    <property type="project" value="InterPro"/>
</dbReference>
<dbReference type="GO" id="GO:0005634">
    <property type="term" value="C:nucleus"/>
    <property type="evidence" value="ECO:0007669"/>
    <property type="project" value="TreeGrafter"/>
</dbReference>
<keyword evidence="3" id="KW-1133">Transmembrane helix</keyword>
<dbReference type="EMBL" id="CDMY01000347">
    <property type="protein sequence ID" value="CEM04054.1"/>
    <property type="molecule type" value="Genomic_DNA"/>
</dbReference>
<dbReference type="Proteomes" id="UP000041254">
    <property type="component" value="Unassembled WGS sequence"/>
</dbReference>
<evidence type="ECO:0000259" key="5">
    <source>
        <dbReference type="Pfam" id="PF17286"/>
    </source>
</evidence>
<dbReference type="Gene3D" id="2.70.160.11">
    <property type="entry name" value="Hnrnp arginine n-methyltransferase1"/>
    <property type="match status" value="1"/>
</dbReference>
<proteinExistence type="predicted"/>
<dbReference type="Pfam" id="PF17286">
    <property type="entry name" value="PRMT5_C"/>
    <property type="match status" value="1"/>
</dbReference>
<evidence type="ECO:0000256" key="3">
    <source>
        <dbReference type="SAM" id="Phobius"/>
    </source>
</evidence>
<evidence type="ECO:0000313" key="7">
    <source>
        <dbReference type="Proteomes" id="UP000041254"/>
    </source>
</evidence>
<dbReference type="PANTHER" id="PTHR10738:SF0">
    <property type="entry name" value="PROTEIN ARGININE N-METHYLTRANSFERASE 5"/>
    <property type="match status" value="1"/>
</dbReference>
<dbReference type="AlphaFoldDB" id="A0A0G4EXM1"/>
<keyword evidence="7" id="KW-1185">Reference proteome</keyword>
<evidence type="ECO:0000259" key="4">
    <source>
        <dbReference type="Pfam" id="PF05185"/>
    </source>
</evidence>
<dbReference type="Gene3D" id="3.40.50.150">
    <property type="entry name" value="Vaccinia Virus protein VP39"/>
    <property type="match status" value="1"/>
</dbReference>
<accession>A0A0G4EXM1</accession>
<dbReference type="InterPro" id="IPR035248">
    <property type="entry name" value="PRMT5_C"/>
</dbReference>
<protein>
    <submittedName>
        <fullName evidence="6">Uncharacterized protein</fullName>
    </submittedName>
</protein>
<dbReference type="STRING" id="1169540.A0A0G4EXM1"/>
<dbReference type="GO" id="GO:0006355">
    <property type="term" value="P:regulation of DNA-templated transcription"/>
    <property type="evidence" value="ECO:0007669"/>
    <property type="project" value="TreeGrafter"/>
</dbReference>
<name>A0A0G4EXM1_VITBC</name>
<feature type="domain" description="PRMT5 arginine-N-methyltransferase" evidence="4">
    <location>
        <begin position="430"/>
        <end position="568"/>
    </location>
</feature>
<evidence type="ECO:0000256" key="2">
    <source>
        <dbReference type="SAM" id="MobiDB-lite"/>
    </source>
</evidence>
<feature type="transmembrane region" description="Helical" evidence="3">
    <location>
        <begin position="72"/>
        <end position="95"/>
    </location>
</feature>
<evidence type="ECO:0000256" key="1">
    <source>
        <dbReference type="ARBA" id="ARBA00022691"/>
    </source>
</evidence>
<dbReference type="InterPro" id="IPR029063">
    <property type="entry name" value="SAM-dependent_MTases_sf"/>
</dbReference>
<dbReference type="Pfam" id="PF05185">
    <property type="entry name" value="PRMT5"/>
    <property type="match status" value="1"/>
</dbReference>
<sequence length="783" mass="85809">MEDSLRRRRREEGEGEGSKADDGHRGARGQQAKATIQGGKMDLSSSEMQQVLREVLVQKGASSSSSSNRTTYCLILTLVLLYLLTVIPTSVYLYYRILGDGRGGELSVRDFTSLLSSSVTSTIKGLLLPPPVEKLTWRITGGGSKKAQKPTSIEDELPPLPPIAFGALLPYPSPDDPYQQEALMTLPDALDRGFDFLSVPVGNKTADGRWRPIAASDIGLSVEQMRTRLAGHVRARDGSDVDSVLEQLEVARKTDLLAVVLSVPMTMLQDQQLVSNLTDADRPPIPFELWVRVPPDDAGWSGWTAFHRQLNYTPLAQALLDLRDPLVPFQERWKGELVSGVLLPMSVFATGGEGDSARQLPASVSEWVLGVMDLRQAVVIEYEGEGYGYPVVGSPGQSLLAECGSAVAETVAQEEERRQPATKAEKVERALDVLYQDVLVSLLAPIPEQVDESAADYFHSDPATDMLYEEALARCLSDRLVAGHLDATIVVSGGGRGALVQSVLNAVSKAKIKKWDVHVVEGSDEAVDALRKRVSGAGDLMWRKVKVTPGDLRTFSLPHGKRAHVLVAPPAENHHSPEYINVALKGGSLLARDGVVIPSEYSTFVTPVSTARLWTRLAQTQDLLQTPFLVHSKAQFFPARESSGKVRVEKVWSFHHPDSTFTTIQAGERSFQGDFTMSVAAVVHGLSKFFKATLYKDVRVSTLPGESVIGQLFAPLFVPFVRPLMLSQNDTLSVSMRRRVDVSRMEVWYEWRPEARQCEELGGLCGVHNAEGAVFNMTIPPLR</sequence>
<feature type="compositionally biased region" description="Basic and acidic residues" evidence="2">
    <location>
        <begin position="10"/>
        <end position="25"/>
    </location>
</feature>
<dbReference type="PhylomeDB" id="A0A0G4EXM1"/>
<dbReference type="Gene3D" id="3.20.20.150">
    <property type="entry name" value="Divalent-metal-dependent TIM barrel enzymes"/>
    <property type="match status" value="1"/>
</dbReference>
<dbReference type="VEuPathDB" id="CryptoDB:Vbra_8487"/>
<organism evidence="6 7">
    <name type="scientific">Vitrella brassicaformis (strain CCMP3155)</name>
    <dbReference type="NCBI Taxonomy" id="1169540"/>
    <lineage>
        <taxon>Eukaryota</taxon>
        <taxon>Sar</taxon>
        <taxon>Alveolata</taxon>
        <taxon>Colpodellida</taxon>
        <taxon>Vitrellaceae</taxon>
        <taxon>Vitrella</taxon>
    </lineage>
</organism>
<gene>
    <name evidence="6" type="ORF">Vbra_8487</name>
</gene>
<feature type="region of interest" description="Disordered" evidence="2">
    <location>
        <begin position="1"/>
        <end position="40"/>
    </location>
</feature>
<feature type="domain" description="PRMT5 oligomerisation" evidence="5">
    <location>
        <begin position="600"/>
        <end position="776"/>
    </location>
</feature>
<keyword evidence="3" id="KW-0472">Membrane</keyword>
<dbReference type="SUPFAM" id="SSF53335">
    <property type="entry name" value="S-adenosyl-L-methionine-dependent methyltransferases"/>
    <property type="match status" value="1"/>
</dbReference>